<gene>
    <name evidence="2" type="ORF">ROHU_029935</name>
</gene>
<dbReference type="STRING" id="84645.A0A498LWM8"/>
<dbReference type="GO" id="GO:0006508">
    <property type="term" value="P:proteolysis"/>
    <property type="evidence" value="ECO:0007669"/>
    <property type="project" value="UniProtKB-KW"/>
</dbReference>
<feature type="region of interest" description="Disordered" evidence="1">
    <location>
        <begin position="330"/>
        <end position="350"/>
    </location>
</feature>
<name>A0A498LWM8_LABRO</name>
<comment type="caution">
    <text evidence="2">The sequence shown here is derived from an EMBL/GenBank/DDBJ whole genome shotgun (WGS) entry which is preliminary data.</text>
</comment>
<evidence type="ECO:0000313" key="3">
    <source>
        <dbReference type="Proteomes" id="UP000290572"/>
    </source>
</evidence>
<sequence length="478" mass="54788">MIASEHSIPPISFWLMQFLLKLSKYTNQHIHKVETDYSWAMMQAVLLAFNKESMPAYLERTFAICQRQKTWADIKPTTVLHLCSAHIIKAVASAFQKKTADKGLKNFATYVFARLQNTVSINDALAIFKPFCTVFIARKFSQTVRESLAFLEGLIASEDAILQDTTEEVPEKLEVGDNSSATIFGSSPYSRLFRGIYDDVKAIVEDENPQHEENPYYCPEVITFLLDNYMGIYPLWSGLLLGDLKRYAYDKAELPLPEHHKKRDTNCHVEQWFCIVKTSILRKKTHLRPAHFIQAMYRSLKGRYKDYIMRNNLPDDILLRPHRPSSNVSFAEERWGRRASKKHKKGTGKSHFYRAPFEMPAPMIQRIAPSIGNVTDVLEGVAEKVLTPTPCEVSKPKRHPAIECIDLTNEKDISEGEVSVEVMEGYIRAILNKHDKCGQLYQLNHYITGLILHGKREEVARQGLKDTNFCRGSCVFHI</sequence>
<dbReference type="GO" id="GO:0008233">
    <property type="term" value="F:peptidase activity"/>
    <property type="evidence" value="ECO:0007669"/>
    <property type="project" value="UniProtKB-KW"/>
</dbReference>
<dbReference type="EMBL" id="QBIY01013123">
    <property type="protein sequence ID" value="RXN11586.1"/>
    <property type="molecule type" value="Genomic_DNA"/>
</dbReference>
<proteinExistence type="predicted"/>
<feature type="compositionally biased region" description="Basic residues" evidence="1">
    <location>
        <begin position="337"/>
        <end position="350"/>
    </location>
</feature>
<keyword evidence="2" id="KW-0645">Protease</keyword>
<accession>A0A498LWM8</accession>
<reference evidence="2 3" key="1">
    <citation type="submission" date="2018-03" db="EMBL/GenBank/DDBJ databases">
        <title>Draft genome sequence of Rohu Carp (Labeo rohita).</title>
        <authorList>
            <person name="Das P."/>
            <person name="Kushwaha B."/>
            <person name="Joshi C.G."/>
            <person name="Kumar D."/>
            <person name="Nagpure N.S."/>
            <person name="Sahoo L."/>
            <person name="Das S.P."/>
            <person name="Bit A."/>
            <person name="Patnaik S."/>
            <person name="Meher P.K."/>
            <person name="Jayasankar P."/>
            <person name="Koringa P.G."/>
            <person name="Patel N.V."/>
            <person name="Hinsu A.T."/>
            <person name="Kumar R."/>
            <person name="Pandey M."/>
            <person name="Agarwal S."/>
            <person name="Srivastava S."/>
            <person name="Singh M."/>
            <person name="Iquebal M.A."/>
            <person name="Jaiswal S."/>
            <person name="Angadi U.B."/>
            <person name="Kumar N."/>
            <person name="Raza M."/>
            <person name="Shah T.M."/>
            <person name="Rai A."/>
            <person name="Jena J.K."/>
        </authorList>
    </citation>
    <scope>NUCLEOTIDE SEQUENCE [LARGE SCALE GENOMIC DNA]</scope>
    <source>
        <strain evidence="2">DASCIFA01</strain>
        <tissue evidence="2">Testis</tissue>
    </source>
</reference>
<organism evidence="2 3">
    <name type="scientific">Labeo rohita</name>
    <name type="common">Indian major carp</name>
    <name type="synonym">Cyprinus rohita</name>
    <dbReference type="NCBI Taxonomy" id="84645"/>
    <lineage>
        <taxon>Eukaryota</taxon>
        <taxon>Metazoa</taxon>
        <taxon>Chordata</taxon>
        <taxon>Craniata</taxon>
        <taxon>Vertebrata</taxon>
        <taxon>Euteleostomi</taxon>
        <taxon>Actinopterygii</taxon>
        <taxon>Neopterygii</taxon>
        <taxon>Teleostei</taxon>
        <taxon>Ostariophysi</taxon>
        <taxon>Cypriniformes</taxon>
        <taxon>Cyprinidae</taxon>
        <taxon>Labeoninae</taxon>
        <taxon>Labeonini</taxon>
        <taxon>Labeo</taxon>
    </lineage>
</organism>
<dbReference type="Proteomes" id="UP000290572">
    <property type="component" value="Unassembled WGS sequence"/>
</dbReference>
<keyword evidence="2" id="KW-0378">Hydrolase</keyword>
<evidence type="ECO:0000256" key="1">
    <source>
        <dbReference type="SAM" id="MobiDB-lite"/>
    </source>
</evidence>
<protein>
    <submittedName>
        <fullName evidence="2">Ubiquitin-like-specific protease ESD4</fullName>
    </submittedName>
</protein>
<keyword evidence="3" id="KW-1185">Reference proteome</keyword>
<evidence type="ECO:0000313" key="2">
    <source>
        <dbReference type="EMBL" id="RXN11586.1"/>
    </source>
</evidence>
<dbReference type="AlphaFoldDB" id="A0A498LWM8"/>